<evidence type="ECO:0000259" key="9">
    <source>
        <dbReference type="PROSITE" id="PS51263"/>
    </source>
</evidence>
<dbReference type="InterPro" id="IPR028458">
    <property type="entry name" value="Twinfilin"/>
</dbReference>
<dbReference type="PROSITE" id="PS51263">
    <property type="entry name" value="ADF_H"/>
    <property type="match status" value="2"/>
</dbReference>
<evidence type="ECO:0000313" key="11">
    <source>
        <dbReference type="Proteomes" id="UP000292702"/>
    </source>
</evidence>
<evidence type="ECO:0000256" key="7">
    <source>
        <dbReference type="ARBA" id="ARBA00038532"/>
    </source>
</evidence>
<name>A0A4R0RLV6_9APHY</name>
<accession>A0A4R0RLV6</accession>
<feature type="domain" description="ADF-H" evidence="9">
    <location>
        <begin position="185"/>
        <end position="325"/>
    </location>
</feature>
<evidence type="ECO:0000256" key="1">
    <source>
        <dbReference type="ARBA" id="ARBA00004245"/>
    </source>
</evidence>
<feature type="compositionally biased region" description="Low complexity" evidence="8">
    <location>
        <begin position="331"/>
        <end position="344"/>
    </location>
</feature>
<dbReference type="STRING" id="92696.A0A4R0RLV6"/>
<dbReference type="Proteomes" id="UP000292702">
    <property type="component" value="Unassembled WGS sequence"/>
</dbReference>
<evidence type="ECO:0000256" key="4">
    <source>
        <dbReference type="ARBA" id="ARBA00022737"/>
    </source>
</evidence>
<dbReference type="CDD" id="cd11285">
    <property type="entry name" value="ADF_Twf-N_like"/>
    <property type="match status" value="1"/>
</dbReference>
<evidence type="ECO:0000256" key="5">
    <source>
        <dbReference type="ARBA" id="ARBA00023203"/>
    </source>
</evidence>
<evidence type="ECO:0000256" key="6">
    <source>
        <dbReference type="ARBA" id="ARBA00023212"/>
    </source>
</evidence>
<gene>
    <name evidence="10" type="primary">TWF1</name>
    <name evidence="10" type="ORF">EIP91_005706</name>
</gene>
<dbReference type="PANTHER" id="PTHR13759">
    <property type="entry name" value="TWINFILIN"/>
    <property type="match status" value="1"/>
</dbReference>
<comment type="caution">
    <text evidence="10">The sequence shown here is derived from an EMBL/GenBank/DDBJ whole genome shotgun (WGS) entry which is preliminary data.</text>
</comment>
<dbReference type="GO" id="GO:0051016">
    <property type="term" value="P:barbed-end actin filament capping"/>
    <property type="evidence" value="ECO:0007669"/>
    <property type="project" value="TreeGrafter"/>
</dbReference>
<dbReference type="FunFam" id="3.40.20.10:FF:000042">
    <property type="entry name" value="Actin depolymerizing protein"/>
    <property type="match status" value="1"/>
</dbReference>
<dbReference type="GO" id="GO:0005737">
    <property type="term" value="C:cytoplasm"/>
    <property type="evidence" value="ECO:0007669"/>
    <property type="project" value="TreeGrafter"/>
</dbReference>
<feature type="region of interest" description="Disordered" evidence="8">
    <location>
        <begin position="331"/>
        <end position="358"/>
    </location>
</feature>
<dbReference type="Pfam" id="PF00241">
    <property type="entry name" value="Cofilin_ADF"/>
    <property type="match status" value="2"/>
</dbReference>
<evidence type="ECO:0000256" key="2">
    <source>
        <dbReference type="ARBA" id="ARBA00009557"/>
    </source>
</evidence>
<feature type="domain" description="ADF-H" evidence="9">
    <location>
        <begin position="6"/>
        <end position="141"/>
    </location>
</feature>
<dbReference type="InterPro" id="IPR002108">
    <property type="entry name" value="ADF-H"/>
</dbReference>
<dbReference type="InterPro" id="IPR029006">
    <property type="entry name" value="ADF-H/Gelsolin-like_dom_sf"/>
</dbReference>
<dbReference type="SMART" id="SM00102">
    <property type="entry name" value="ADF"/>
    <property type="match status" value="2"/>
</dbReference>
<keyword evidence="11" id="KW-1185">Reference proteome</keyword>
<evidence type="ECO:0000256" key="3">
    <source>
        <dbReference type="ARBA" id="ARBA00022490"/>
    </source>
</evidence>
<dbReference type="PANTHER" id="PTHR13759:SF1">
    <property type="entry name" value="TWINFILIN"/>
    <property type="match status" value="1"/>
</dbReference>
<evidence type="ECO:0000313" key="10">
    <source>
        <dbReference type="EMBL" id="TCD63294.1"/>
    </source>
</evidence>
<keyword evidence="4" id="KW-0677">Repeat</keyword>
<sequence>MSATSGITVSDELTSAFGDAVQNGDVRFLKVIIRNESLVLDDSKPIRGSLEQDFDRLTIAQSEERALLDEKVPAYVLTKLDEAGWLAIFYVPDEANVRDKMLYASTRNNLTKSLGAAHFTDSLFATKFEELTADAYKRHLAHLNAPKPMSEREKEMAAVKAAEREAGGSYYEGSRARRNPLGSQAMGLTWDQESEDAVREMGSSGDRRLVILVIDSQENTKLHSVVAECSPDALTAYIPESVPSYAFYAYPHTFTQPPRRDIVFIYSCPSASPVRQRMIYSSAFLSTYRAGKVVLGDAGESLVERKIETSDPKELNEEFLKFELGLTSTSAPAGSGAAAPASGGDKAFARPKGPGRKR</sequence>
<keyword evidence="5" id="KW-0009">Actin-binding</keyword>
<dbReference type="EMBL" id="RWJN01000309">
    <property type="protein sequence ID" value="TCD63294.1"/>
    <property type="molecule type" value="Genomic_DNA"/>
</dbReference>
<reference evidence="10 11" key="1">
    <citation type="submission" date="2018-11" db="EMBL/GenBank/DDBJ databases">
        <title>Genome assembly of Steccherinum ochraceum LE-BIN_3174, the white-rot fungus of the Steccherinaceae family (The Residual Polyporoid clade, Polyporales, Basidiomycota).</title>
        <authorList>
            <person name="Fedorova T.V."/>
            <person name="Glazunova O.A."/>
            <person name="Landesman E.O."/>
            <person name="Moiseenko K.V."/>
            <person name="Psurtseva N.V."/>
            <person name="Savinova O.S."/>
            <person name="Shakhova N.V."/>
            <person name="Tyazhelova T.V."/>
            <person name="Vasina D.V."/>
        </authorList>
    </citation>
    <scope>NUCLEOTIDE SEQUENCE [LARGE SCALE GENOMIC DNA]</scope>
    <source>
        <strain evidence="10 11">LE-BIN_3174</strain>
    </source>
</reference>
<dbReference type="GO" id="GO:0003785">
    <property type="term" value="F:actin monomer binding"/>
    <property type="evidence" value="ECO:0007669"/>
    <property type="project" value="TreeGrafter"/>
</dbReference>
<dbReference type="GO" id="GO:0030042">
    <property type="term" value="P:actin filament depolymerization"/>
    <property type="evidence" value="ECO:0007669"/>
    <property type="project" value="TreeGrafter"/>
</dbReference>
<comment type="subunit">
    <text evidence="7">Interacts with G-actin; ADP-actin form.</text>
</comment>
<proteinExistence type="inferred from homology"/>
<dbReference type="Gene3D" id="3.40.20.10">
    <property type="entry name" value="Severin"/>
    <property type="match status" value="2"/>
</dbReference>
<comment type="similarity">
    <text evidence="2">Belongs to the actin-binding proteins ADF family. Twinfilin subfamily.</text>
</comment>
<dbReference type="GO" id="GO:0005884">
    <property type="term" value="C:actin filament"/>
    <property type="evidence" value="ECO:0007669"/>
    <property type="project" value="TreeGrafter"/>
</dbReference>
<keyword evidence="6" id="KW-0206">Cytoskeleton</keyword>
<evidence type="ECO:0000256" key="8">
    <source>
        <dbReference type="SAM" id="MobiDB-lite"/>
    </source>
</evidence>
<keyword evidence="3" id="KW-0963">Cytoplasm</keyword>
<dbReference type="OrthoDB" id="10006997at2759"/>
<dbReference type="AlphaFoldDB" id="A0A4R0RLV6"/>
<organism evidence="10 11">
    <name type="scientific">Steccherinum ochraceum</name>
    <dbReference type="NCBI Taxonomy" id="92696"/>
    <lineage>
        <taxon>Eukaryota</taxon>
        <taxon>Fungi</taxon>
        <taxon>Dikarya</taxon>
        <taxon>Basidiomycota</taxon>
        <taxon>Agaricomycotina</taxon>
        <taxon>Agaricomycetes</taxon>
        <taxon>Polyporales</taxon>
        <taxon>Steccherinaceae</taxon>
        <taxon>Steccherinum</taxon>
    </lineage>
</organism>
<comment type="subcellular location">
    <subcellularLocation>
        <location evidence="1">Cytoplasm</location>
        <location evidence="1">Cytoskeleton</location>
    </subcellularLocation>
</comment>
<dbReference type="SUPFAM" id="SSF55753">
    <property type="entry name" value="Actin depolymerizing proteins"/>
    <property type="match status" value="2"/>
</dbReference>
<protein>
    <submittedName>
        <fullName evidence="10">Twinfilin-1</fullName>
    </submittedName>
</protein>
<dbReference type="GO" id="GO:0051015">
    <property type="term" value="F:actin filament binding"/>
    <property type="evidence" value="ECO:0007669"/>
    <property type="project" value="TreeGrafter"/>
</dbReference>